<dbReference type="Pfam" id="PF01501">
    <property type="entry name" value="Glyco_transf_8"/>
    <property type="match status" value="1"/>
</dbReference>
<comment type="caution">
    <text evidence="1">The sequence shown here is derived from an EMBL/GenBank/DDBJ whole genome shotgun (WGS) entry which is preliminary data.</text>
</comment>
<dbReference type="AlphaFoldDB" id="A0A2I1H350"/>
<keyword evidence="1" id="KW-0808">Transferase</keyword>
<dbReference type="VEuPathDB" id="FungiDB:RhiirA1_505096"/>
<sequence>MAEKKAWVTLVTENSYLKKLQCLARSLKRVQTVYPLIVLHPDTSINISTDQPKEKTSLTAEDLESIKNEGCELKAIERIYPTSEPKEYVWDHFQDSWTKLRVWDIEGYDRVVFLDADMLVMKNIDHLMNMNLPKDFLGAVNACTCNPRKRQNYPKDWIPSSCSYTLGPIKPESEDTPPPVELKGYFNSGLLVLTPSKQIFEDLSNFLYNHPDIDSLCFPDQDVLNECFKGKWVPLPYIYNAIRVLRTCHASTWEDKAVRNVHYVMSGKPWEKEIVDFEQEYDDVKKTGDQEAISLFILNSWWWKVYKGIEFRIGDDY</sequence>
<evidence type="ECO:0000313" key="2">
    <source>
        <dbReference type="Proteomes" id="UP000234323"/>
    </source>
</evidence>
<dbReference type="VEuPathDB" id="FungiDB:RhiirFUN_006171"/>
<dbReference type="GO" id="GO:0016757">
    <property type="term" value="F:glycosyltransferase activity"/>
    <property type="evidence" value="ECO:0007669"/>
    <property type="project" value="InterPro"/>
</dbReference>
<reference evidence="1 2" key="1">
    <citation type="submission" date="2015-10" db="EMBL/GenBank/DDBJ databases">
        <title>Genome analyses suggest a sexual origin of heterokaryosis in a supposedly ancient asexual fungus.</title>
        <authorList>
            <person name="Ropars J."/>
            <person name="Sedzielewska K."/>
            <person name="Noel J."/>
            <person name="Charron P."/>
            <person name="Farinelli L."/>
            <person name="Marton T."/>
            <person name="Kruger M."/>
            <person name="Pelin A."/>
            <person name="Brachmann A."/>
            <person name="Corradi N."/>
        </authorList>
    </citation>
    <scope>NUCLEOTIDE SEQUENCE [LARGE SCALE GENOMIC DNA]</scope>
    <source>
        <strain evidence="1 2">A4</strain>
    </source>
</reference>
<evidence type="ECO:0000313" key="1">
    <source>
        <dbReference type="EMBL" id="PKY53306.1"/>
    </source>
</evidence>
<proteinExistence type="predicted"/>
<gene>
    <name evidence="1" type="ORF">RhiirA4_425915</name>
</gene>
<dbReference type="Gene3D" id="3.90.550.10">
    <property type="entry name" value="Spore Coat Polysaccharide Biosynthesis Protein SpsA, Chain A"/>
    <property type="match status" value="1"/>
</dbReference>
<dbReference type="InterPro" id="IPR029044">
    <property type="entry name" value="Nucleotide-diphossugar_trans"/>
</dbReference>
<dbReference type="InterPro" id="IPR050587">
    <property type="entry name" value="GNT1/Glycosyltrans_8"/>
</dbReference>
<dbReference type="SUPFAM" id="SSF53448">
    <property type="entry name" value="Nucleotide-diphospho-sugar transferases"/>
    <property type="match status" value="1"/>
</dbReference>
<dbReference type="EMBL" id="LLXI01001362">
    <property type="protein sequence ID" value="PKY53306.1"/>
    <property type="molecule type" value="Genomic_DNA"/>
</dbReference>
<dbReference type="PANTHER" id="PTHR11183">
    <property type="entry name" value="GLYCOGENIN SUBFAMILY MEMBER"/>
    <property type="match status" value="1"/>
</dbReference>
<name>A0A2I1H350_9GLOM</name>
<keyword evidence="2" id="KW-1185">Reference proteome</keyword>
<accession>A0A2I1H350</accession>
<dbReference type="Proteomes" id="UP000234323">
    <property type="component" value="Unassembled WGS sequence"/>
</dbReference>
<dbReference type="VEuPathDB" id="FungiDB:FUN_004029"/>
<protein>
    <submittedName>
        <fullName evidence="1">Glycosyl transferase family protein</fullName>
    </submittedName>
</protein>
<dbReference type="InterPro" id="IPR002495">
    <property type="entry name" value="Glyco_trans_8"/>
</dbReference>
<organism evidence="1 2">
    <name type="scientific">Rhizophagus irregularis</name>
    <dbReference type="NCBI Taxonomy" id="588596"/>
    <lineage>
        <taxon>Eukaryota</taxon>
        <taxon>Fungi</taxon>
        <taxon>Fungi incertae sedis</taxon>
        <taxon>Mucoromycota</taxon>
        <taxon>Glomeromycotina</taxon>
        <taxon>Glomeromycetes</taxon>
        <taxon>Glomerales</taxon>
        <taxon>Glomeraceae</taxon>
        <taxon>Rhizophagus</taxon>
    </lineage>
</organism>